<organism evidence="4 5">
    <name type="scientific">Letharia columbiana</name>
    <dbReference type="NCBI Taxonomy" id="112416"/>
    <lineage>
        <taxon>Eukaryota</taxon>
        <taxon>Fungi</taxon>
        <taxon>Dikarya</taxon>
        <taxon>Ascomycota</taxon>
        <taxon>Pezizomycotina</taxon>
        <taxon>Lecanoromycetes</taxon>
        <taxon>OSLEUM clade</taxon>
        <taxon>Lecanoromycetidae</taxon>
        <taxon>Lecanorales</taxon>
        <taxon>Lecanorineae</taxon>
        <taxon>Parmeliaceae</taxon>
        <taxon>Letharia</taxon>
    </lineage>
</organism>
<dbReference type="InterPro" id="IPR036291">
    <property type="entry name" value="NAD(P)-bd_dom_sf"/>
</dbReference>
<evidence type="ECO:0000256" key="1">
    <source>
        <dbReference type="ARBA" id="ARBA00006484"/>
    </source>
</evidence>
<gene>
    <name evidence="4" type="ORF">HO173_012124</name>
</gene>
<dbReference type="OrthoDB" id="542013at2759"/>
<keyword evidence="2" id="KW-0521">NADP</keyword>
<dbReference type="GO" id="GO:0016491">
    <property type="term" value="F:oxidoreductase activity"/>
    <property type="evidence" value="ECO:0007669"/>
    <property type="project" value="UniProtKB-KW"/>
</dbReference>
<dbReference type="SUPFAM" id="SSF51735">
    <property type="entry name" value="NAD(P)-binding Rossmann-fold domains"/>
    <property type="match status" value="1"/>
</dbReference>
<comment type="caution">
    <text evidence="4">The sequence shown here is derived from an EMBL/GenBank/DDBJ whole genome shotgun (WGS) entry which is preliminary data.</text>
</comment>
<dbReference type="PANTHER" id="PTHR24320:SF252">
    <property type="entry name" value="DEHYDROGENASE_REDUCTASE FAMILY PROTEIN, PUTATIVE (AFU_ORTHOLOGUE AFUA_3G08550)-RELATED"/>
    <property type="match status" value="1"/>
</dbReference>
<keyword evidence="3" id="KW-0560">Oxidoreductase</keyword>
<proteinExistence type="inferred from homology"/>
<evidence type="ECO:0000256" key="2">
    <source>
        <dbReference type="ARBA" id="ARBA00022857"/>
    </source>
</evidence>
<dbReference type="PRINTS" id="PR00081">
    <property type="entry name" value="GDHRDH"/>
</dbReference>
<dbReference type="Gene3D" id="3.40.50.720">
    <property type="entry name" value="NAD(P)-binding Rossmann-like Domain"/>
    <property type="match status" value="1"/>
</dbReference>
<dbReference type="Pfam" id="PF00106">
    <property type="entry name" value="adh_short"/>
    <property type="match status" value="1"/>
</dbReference>
<comment type="similarity">
    <text evidence="1">Belongs to the short-chain dehydrogenases/reductases (SDR) family.</text>
</comment>
<evidence type="ECO:0000313" key="4">
    <source>
        <dbReference type="EMBL" id="KAF6227595.1"/>
    </source>
</evidence>
<evidence type="ECO:0000313" key="5">
    <source>
        <dbReference type="Proteomes" id="UP000578531"/>
    </source>
</evidence>
<dbReference type="RefSeq" id="XP_037159086.1">
    <property type="nucleotide sequence ID" value="XM_037313997.1"/>
</dbReference>
<dbReference type="GeneID" id="59293761"/>
<dbReference type="InterPro" id="IPR002347">
    <property type="entry name" value="SDR_fam"/>
</dbReference>
<name>A0A8H6CPP8_9LECA</name>
<keyword evidence="5" id="KW-1185">Reference proteome</keyword>
<evidence type="ECO:0000256" key="3">
    <source>
        <dbReference type="ARBA" id="ARBA00023002"/>
    </source>
</evidence>
<dbReference type="EMBL" id="JACCJC010000084">
    <property type="protein sequence ID" value="KAF6227595.1"/>
    <property type="molecule type" value="Genomic_DNA"/>
</dbReference>
<dbReference type="PANTHER" id="PTHR24320">
    <property type="entry name" value="RETINOL DEHYDROGENASE"/>
    <property type="match status" value="1"/>
</dbReference>
<protein>
    <submittedName>
        <fullName evidence="4">Uncharacterized protein</fullName>
    </submittedName>
</protein>
<dbReference type="AlphaFoldDB" id="A0A8H6CPP8"/>
<dbReference type="Proteomes" id="UP000578531">
    <property type="component" value="Unassembled WGS sequence"/>
</dbReference>
<accession>A0A8H6CPP8</accession>
<sequence length="326" mass="35524">MSFLAAFVYRQFIHEPPIPTASFKGRTAIVTGASSGLGLEACRWMVRLGASQVILACRNVDKAKTAAKDVEATTLCSSDTLQVWPLDMSSYSSVQAFSDRVKAELPRVDVLIANAGLGTQKFRMTEDNEETITTNVVSMSLLAFLLHSKLRETAAKYNTQTHFTVTASELYEVAKFKERNAPAGQLFATLNDKSTANMFDRYNVSKLLAIFIVKQIAVLSPINSSGVIVNCVAPGLCQSELHREYDNRAVRLIIKMLARPTEVGARTLVHGASVGPESHGQYVPDCNITPTAGLTNGDAGAELQDRVWVELRQKLEAIRPGVTSLS</sequence>
<reference evidence="4 5" key="1">
    <citation type="journal article" date="2020" name="Genomics">
        <title>Complete, high-quality genomes from long-read metagenomic sequencing of two wolf lichen thalli reveals enigmatic genome architecture.</title>
        <authorList>
            <person name="McKenzie S.K."/>
            <person name="Walston R.F."/>
            <person name="Allen J.L."/>
        </authorList>
    </citation>
    <scope>NUCLEOTIDE SEQUENCE [LARGE SCALE GENOMIC DNA]</scope>
    <source>
        <strain evidence="4">WasteWater2</strain>
    </source>
</reference>